<dbReference type="PANTHER" id="PTHR38585:SF1">
    <property type="entry name" value="TRANSMEMBRANE PROTEIN"/>
    <property type="match status" value="1"/>
</dbReference>
<dbReference type="AlphaFoldDB" id="A0A9W5TCX6"/>
<feature type="region of interest" description="Disordered" evidence="1">
    <location>
        <begin position="1"/>
        <end position="58"/>
    </location>
</feature>
<organism evidence="3 4">
    <name type="scientific">Babesia ovis</name>
    <dbReference type="NCBI Taxonomy" id="5869"/>
    <lineage>
        <taxon>Eukaryota</taxon>
        <taxon>Sar</taxon>
        <taxon>Alveolata</taxon>
        <taxon>Apicomplexa</taxon>
        <taxon>Aconoidasida</taxon>
        <taxon>Piroplasmida</taxon>
        <taxon>Babesiidae</taxon>
        <taxon>Babesia</taxon>
    </lineage>
</organism>
<evidence type="ECO:0000256" key="1">
    <source>
        <dbReference type="SAM" id="MobiDB-lite"/>
    </source>
</evidence>
<proteinExistence type="predicted"/>
<feature type="transmembrane region" description="Helical" evidence="2">
    <location>
        <begin position="75"/>
        <end position="100"/>
    </location>
</feature>
<dbReference type="EMBL" id="BLIY01000023">
    <property type="protein sequence ID" value="GFE55630.1"/>
    <property type="molecule type" value="Genomic_DNA"/>
</dbReference>
<keyword evidence="2" id="KW-0472">Membrane</keyword>
<evidence type="ECO:0000313" key="4">
    <source>
        <dbReference type="Proteomes" id="UP001057455"/>
    </source>
</evidence>
<dbReference type="Proteomes" id="UP001057455">
    <property type="component" value="Unassembled WGS sequence"/>
</dbReference>
<accession>A0A9W5TCX6</accession>
<feature type="compositionally biased region" description="Low complexity" evidence="1">
    <location>
        <begin position="28"/>
        <end position="53"/>
    </location>
</feature>
<gene>
    <name evidence="3" type="ORF">BaOVIS_030340</name>
</gene>
<dbReference type="PANTHER" id="PTHR38585">
    <property type="entry name" value="TRANSMEMBRANE PROTEIN"/>
    <property type="match status" value="1"/>
</dbReference>
<comment type="caution">
    <text evidence="3">The sequence shown here is derived from an EMBL/GenBank/DDBJ whole genome shotgun (WGS) entry which is preliminary data.</text>
</comment>
<feature type="transmembrane region" description="Helical" evidence="2">
    <location>
        <begin position="120"/>
        <end position="145"/>
    </location>
</feature>
<reference evidence="3" key="1">
    <citation type="submission" date="2019-12" db="EMBL/GenBank/DDBJ databases">
        <title>Genome sequence of Babesia ovis.</title>
        <authorList>
            <person name="Yamagishi J."/>
            <person name="Sevinc F."/>
            <person name="Xuan X."/>
        </authorList>
    </citation>
    <scope>NUCLEOTIDE SEQUENCE</scope>
    <source>
        <strain evidence="3">Selcuk</strain>
    </source>
</reference>
<protein>
    <submittedName>
        <fullName evidence="3">Uncharacterized protein</fullName>
    </submittedName>
</protein>
<keyword evidence="2" id="KW-1133">Transmembrane helix</keyword>
<name>A0A9W5TCX6_BABOV</name>
<keyword evidence="2" id="KW-0812">Transmembrane</keyword>
<keyword evidence="4" id="KW-1185">Reference proteome</keyword>
<sequence length="515" mass="55313">MQEEADHKHTQGSVRLYRIGSGTGDNGGSTSDNDTSSSADHSTTTTTGSGNTNVTKNVNRTIPKTTMFNLQLSPLILSLIGVYSVQAVAANVIFVALALASQKLQETLDIDTGSIMLGQLAGIVTVMAGGYAACILSEMIVNILFSAKIINNKQDLWNTWTQRSNRSVALPISAVAAIGSAAGKWNALHRVTKAISPLMTTTIGIPADLTLELKKHSIKGNEHIPVIGSRHSLLTGNKKTKEAAVIALYCLSTFVLLGGRLHSFTPSNIAYPGAFAVPSSSLLADGYNYATKKQKQNIQQVGKQYGCHTCGRYCTNGKYIADHQPPSGLIKKRIKSTRLKFLIDHGIIPLSIVKPKQYFYPQCTKCSQEQASAIHANSMLTNAGISVVDTERVAAEVHGLDVVCTVSNETTFVSGDVVALQQNLKTLCLRADAGSEVPATAGTLFHDVVDSLGEPRLVGDNIRRTDHDKSDVLLQNLWDSNNSWVVTVVNVLQCTAHQAIVLVKHVHVVHVAKDN</sequence>
<dbReference type="OrthoDB" id="70850at2759"/>
<feature type="transmembrane region" description="Helical" evidence="2">
    <location>
        <begin position="243"/>
        <end position="263"/>
    </location>
</feature>
<evidence type="ECO:0000313" key="3">
    <source>
        <dbReference type="EMBL" id="GFE55630.1"/>
    </source>
</evidence>
<evidence type="ECO:0000256" key="2">
    <source>
        <dbReference type="SAM" id="Phobius"/>
    </source>
</evidence>